<proteinExistence type="predicted"/>
<organism evidence="1">
    <name type="scientific">Anguilla anguilla</name>
    <name type="common">European freshwater eel</name>
    <name type="synonym">Muraena anguilla</name>
    <dbReference type="NCBI Taxonomy" id="7936"/>
    <lineage>
        <taxon>Eukaryota</taxon>
        <taxon>Metazoa</taxon>
        <taxon>Chordata</taxon>
        <taxon>Craniata</taxon>
        <taxon>Vertebrata</taxon>
        <taxon>Euteleostomi</taxon>
        <taxon>Actinopterygii</taxon>
        <taxon>Neopterygii</taxon>
        <taxon>Teleostei</taxon>
        <taxon>Anguilliformes</taxon>
        <taxon>Anguillidae</taxon>
        <taxon>Anguilla</taxon>
    </lineage>
</organism>
<dbReference type="EMBL" id="GBXM01107073">
    <property type="protein sequence ID" value="JAH01504.1"/>
    <property type="molecule type" value="Transcribed_RNA"/>
</dbReference>
<reference evidence="1" key="1">
    <citation type="submission" date="2014-11" db="EMBL/GenBank/DDBJ databases">
        <authorList>
            <person name="Amaro Gonzalez C."/>
        </authorList>
    </citation>
    <scope>NUCLEOTIDE SEQUENCE</scope>
</reference>
<sequence>MSFYYFILFFHSYHTATVKAKLIICDYSLWFNCQMYFFT</sequence>
<protein>
    <submittedName>
        <fullName evidence="1">Uncharacterized protein</fullName>
    </submittedName>
</protein>
<accession>A0A0E9PAG6</accession>
<dbReference type="AlphaFoldDB" id="A0A0E9PAG6"/>
<reference evidence="1" key="2">
    <citation type="journal article" date="2015" name="Fish Shellfish Immunol.">
        <title>Early steps in the European eel (Anguilla anguilla)-Vibrio vulnificus interaction in the gills: Role of the RtxA13 toxin.</title>
        <authorList>
            <person name="Callol A."/>
            <person name="Pajuelo D."/>
            <person name="Ebbesson L."/>
            <person name="Teles M."/>
            <person name="MacKenzie S."/>
            <person name="Amaro C."/>
        </authorList>
    </citation>
    <scope>NUCLEOTIDE SEQUENCE</scope>
</reference>
<evidence type="ECO:0000313" key="1">
    <source>
        <dbReference type="EMBL" id="JAH01504.1"/>
    </source>
</evidence>
<name>A0A0E9PAG6_ANGAN</name>